<keyword evidence="3" id="KW-0540">Nuclease</keyword>
<proteinExistence type="inferred from homology"/>
<evidence type="ECO:0008006" key="9">
    <source>
        <dbReference type="Google" id="ProtNLM"/>
    </source>
</evidence>
<dbReference type="InterPro" id="IPR002036">
    <property type="entry name" value="YbeY"/>
</dbReference>
<organism evidence="8">
    <name type="scientific">marine sediment metagenome</name>
    <dbReference type="NCBI Taxonomy" id="412755"/>
    <lineage>
        <taxon>unclassified sequences</taxon>
        <taxon>metagenomes</taxon>
        <taxon>ecological metagenomes</taxon>
    </lineage>
</organism>
<comment type="cofactor">
    <cofactor evidence="1">
        <name>Zn(2+)</name>
        <dbReference type="ChEBI" id="CHEBI:29105"/>
    </cofactor>
</comment>
<keyword evidence="5" id="KW-0255">Endonuclease</keyword>
<dbReference type="GO" id="GO:0046872">
    <property type="term" value="F:metal ion binding"/>
    <property type="evidence" value="ECO:0007669"/>
    <property type="project" value="UniProtKB-KW"/>
</dbReference>
<comment type="caution">
    <text evidence="8">The sequence shown here is derived from an EMBL/GenBank/DDBJ whole genome shotgun (WGS) entry which is preliminary data.</text>
</comment>
<keyword evidence="7" id="KW-0862">Zinc</keyword>
<dbReference type="GO" id="GO:0004222">
    <property type="term" value="F:metalloendopeptidase activity"/>
    <property type="evidence" value="ECO:0007669"/>
    <property type="project" value="InterPro"/>
</dbReference>
<reference evidence="8" key="1">
    <citation type="journal article" date="2015" name="Nature">
        <title>Complex archaea that bridge the gap between prokaryotes and eukaryotes.</title>
        <authorList>
            <person name="Spang A."/>
            <person name="Saw J.H."/>
            <person name="Jorgensen S.L."/>
            <person name="Zaremba-Niedzwiedzka K."/>
            <person name="Martijn J."/>
            <person name="Lind A.E."/>
            <person name="van Eijk R."/>
            <person name="Schleper C."/>
            <person name="Guy L."/>
            <person name="Ettema T.J."/>
        </authorList>
    </citation>
    <scope>NUCLEOTIDE SEQUENCE</scope>
</reference>
<dbReference type="Gene3D" id="3.40.390.30">
    <property type="entry name" value="Metalloproteases ('zincins'), catalytic domain"/>
    <property type="match status" value="1"/>
</dbReference>
<evidence type="ECO:0000256" key="6">
    <source>
        <dbReference type="ARBA" id="ARBA00022801"/>
    </source>
</evidence>
<keyword evidence="6" id="KW-0378">Hydrolase</keyword>
<dbReference type="PROSITE" id="PS01306">
    <property type="entry name" value="UPF0054"/>
    <property type="match status" value="1"/>
</dbReference>
<dbReference type="NCBIfam" id="TIGR00043">
    <property type="entry name" value="rRNA maturation RNase YbeY"/>
    <property type="match status" value="1"/>
</dbReference>
<comment type="similarity">
    <text evidence="2">Belongs to the endoribonuclease YbeY family.</text>
</comment>
<evidence type="ECO:0000313" key="8">
    <source>
        <dbReference type="EMBL" id="KKK69199.1"/>
    </source>
</evidence>
<dbReference type="PANTHER" id="PTHR46986">
    <property type="entry name" value="ENDORIBONUCLEASE YBEY, CHLOROPLASTIC"/>
    <property type="match status" value="1"/>
</dbReference>
<evidence type="ECO:0000256" key="3">
    <source>
        <dbReference type="ARBA" id="ARBA00022722"/>
    </source>
</evidence>
<sequence length="114" mass="12888">MVGPKEMTSLNRTYRGIDRTTDVLSFPMQELGGRPPFRPPSGMPAFPLGDVVMDAERVHEQALEAGHSAAREYRILLVHGILHLLGYDHEAGPQRQRTMRRREQELLEALEING</sequence>
<keyword evidence="4" id="KW-0479">Metal-binding</keyword>
<dbReference type="HAMAP" id="MF_00009">
    <property type="entry name" value="Endoribonucl_YbeY"/>
    <property type="match status" value="1"/>
</dbReference>
<evidence type="ECO:0000256" key="7">
    <source>
        <dbReference type="ARBA" id="ARBA00022833"/>
    </source>
</evidence>
<evidence type="ECO:0000256" key="4">
    <source>
        <dbReference type="ARBA" id="ARBA00022723"/>
    </source>
</evidence>
<name>A0A0F8ZRZ8_9ZZZZ</name>
<dbReference type="GO" id="GO:0004519">
    <property type="term" value="F:endonuclease activity"/>
    <property type="evidence" value="ECO:0007669"/>
    <property type="project" value="UniProtKB-KW"/>
</dbReference>
<evidence type="ECO:0000256" key="5">
    <source>
        <dbReference type="ARBA" id="ARBA00022759"/>
    </source>
</evidence>
<dbReference type="SUPFAM" id="SSF55486">
    <property type="entry name" value="Metalloproteases ('zincins'), catalytic domain"/>
    <property type="match status" value="1"/>
</dbReference>
<protein>
    <recommendedName>
        <fullName evidence="9">rRNA maturation RNase YbeY</fullName>
    </recommendedName>
</protein>
<accession>A0A0F8ZRZ8</accession>
<dbReference type="InterPro" id="IPR020549">
    <property type="entry name" value="YbeY_CS"/>
</dbReference>
<gene>
    <name evidence="8" type="ORF">LCGC14_2936420</name>
</gene>
<dbReference type="InterPro" id="IPR023091">
    <property type="entry name" value="MetalPrtase_cat_dom_sf_prd"/>
</dbReference>
<evidence type="ECO:0000256" key="1">
    <source>
        <dbReference type="ARBA" id="ARBA00001947"/>
    </source>
</evidence>
<dbReference type="PANTHER" id="PTHR46986:SF1">
    <property type="entry name" value="ENDORIBONUCLEASE YBEY, CHLOROPLASTIC"/>
    <property type="match status" value="1"/>
</dbReference>
<dbReference type="EMBL" id="LAZR01058767">
    <property type="protein sequence ID" value="KKK69199.1"/>
    <property type="molecule type" value="Genomic_DNA"/>
</dbReference>
<dbReference type="GO" id="GO:0006364">
    <property type="term" value="P:rRNA processing"/>
    <property type="evidence" value="ECO:0007669"/>
    <property type="project" value="InterPro"/>
</dbReference>
<dbReference type="AlphaFoldDB" id="A0A0F8ZRZ8"/>
<dbReference type="Pfam" id="PF02130">
    <property type="entry name" value="YbeY"/>
    <property type="match status" value="1"/>
</dbReference>
<evidence type="ECO:0000256" key="2">
    <source>
        <dbReference type="ARBA" id="ARBA00010875"/>
    </source>
</evidence>